<accession>A0A1M8ACJ4</accession>
<evidence type="ECO:0000256" key="5">
    <source>
        <dbReference type="PROSITE-ProRule" id="PRU10038"/>
    </source>
</evidence>
<dbReference type="VEuPathDB" id="FungiDB:MSYG_4299"/>
<dbReference type="Pfam" id="PF07859">
    <property type="entry name" value="Abhydrolase_3"/>
    <property type="match status" value="2"/>
</dbReference>
<sequence length="764" mass="85619">MTITTPGILWNVTPTLVKNAFRHYVRFFLELGERSPRESANDFFYDQIFHMIKRLTEYLTQHTIEEVQKLTDQSVPNPPRCYDEQVMIPLECCHEAADLLHEYFGPEMMQSFIGGSRWWQMRSQPGIPAEWISHYSDYHSFMEKNGRNPSLSTSVLHHMTRHSTRVNPRHEHPADVNPNASRHAGRFADTHEESRRLERIMLYIHGGAYYFGSINTHKYAIHRASTKFGGFTLAVNYRKAPQFPFPCAIQDCLAAYLYLIRPPPGALHPPIDSSRIVVAGDSAGGGLAVALLQLLRDLSLPMPAGGVLLSPWSDLTHSFPSILQNTKTDYIPPYSFLHKPSLLWPVPQDAGRFAKKKSRRPFAARKQAEMRSANTLPAHQQPLHVWQPDGTAQVIEPQIQMYATNAQLLHPLCSPVLAGSLGGLPPLFIVAGDGEVLRDEVVYLAHKAAHPAKYPLNETLLNRFPRSRETAARYKNVPTYVHLQVFDDQCHVFPMFLYTTAARLALRGMASFIKMVTGAPLAESGKMAASYGSAPVGKYEYSGKVPLQRPGYEDHMIRERVGREGHVRPMEPATEIPALQLAPAWLGTVHAAAYERFRRGHTIWDTKFHAETKRVTKQRAKLMRRARRILDKAAAEGLLTDCGDIHASGTRWTDLGSYGPADLEDEMPPPSAIVGRHDTPDGLALLKLGLHLRAKRRHALGLEPQSVGGQRRASFAERAPRRAYSTGEHVHPAAERPVPLGRFSLWKALLVRLGSTPTALPPPT</sequence>
<protein>
    <recommendedName>
        <fullName evidence="7">Alpha/beta hydrolase fold-3 domain-containing protein</fullName>
    </recommendedName>
</protein>
<organism evidence="8 9">
    <name type="scientific">Malassezia sympodialis (strain ATCC 42132)</name>
    <name type="common">Atopic eczema-associated yeast</name>
    <dbReference type="NCBI Taxonomy" id="1230383"/>
    <lineage>
        <taxon>Eukaryota</taxon>
        <taxon>Fungi</taxon>
        <taxon>Dikarya</taxon>
        <taxon>Basidiomycota</taxon>
        <taxon>Ustilaginomycotina</taxon>
        <taxon>Malasseziomycetes</taxon>
        <taxon>Malasseziales</taxon>
        <taxon>Malasseziaceae</taxon>
        <taxon>Malassezia</taxon>
    </lineage>
</organism>
<dbReference type="PROSITE" id="PS01174">
    <property type="entry name" value="LIPASE_GDXG_SER"/>
    <property type="match status" value="1"/>
</dbReference>
<evidence type="ECO:0000313" key="8">
    <source>
        <dbReference type="EMBL" id="SHO79944.1"/>
    </source>
</evidence>
<evidence type="ECO:0000256" key="1">
    <source>
        <dbReference type="ARBA" id="ARBA00010515"/>
    </source>
</evidence>
<dbReference type="InterPro" id="IPR050300">
    <property type="entry name" value="GDXG_lipolytic_enzyme"/>
</dbReference>
<dbReference type="InterPro" id="IPR029058">
    <property type="entry name" value="AB_hydrolase_fold"/>
</dbReference>
<dbReference type="SUPFAM" id="SSF53474">
    <property type="entry name" value="alpha/beta-Hydrolases"/>
    <property type="match status" value="1"/>
</dbReference>
<dbReference type="Proteomes" id="UP000186303">
    <property type="component" value="Chromosome 8"/>
</dbReference>
<evidence type="ECO:0000256" key="6">
    <source>
        <dbReference type="SAM" id="MobiDB-lite"/>
    </source>
</evidence>
<comment type="similarity">
    <text evidence="1">Belongs to the 'GDXG' lipolytic enzyme family.</text>
</comment>
<dbReference type="STRING" id="1230383.A0A1M8ACJ4"/>
<dbReference type="InterPro" id="IPR013094">
    <property type="entry name" value="AB_hydrolase_3"/>
</dbReference>
<proteinExistence type="inferred from homology"/>
<dbReference type="PANTHER" id="PTHR48081">
    <property type="entry name" value="AB HYDROLASE SUPERFAMILY PROTEIN C4A8.06C"/>
    <property type="match status" value="1"/>
</dbReference>
<comment type="catalytic activity">
    <reaction evidence="4">
        <text>a monoacylglycerol + H2O = glycerol + a fatty acid + H(+)</text>
        <dbReference type="Rhea" id="RHEA:15245"/>
        <dbReference type="ChEBI" id="CHEBI:15377"/>
        <dbReference type="ChEBI" id="CHEBI:15378"/>
        <dbReference type="ChEBI" id="CHEBI:17408"/>
        <dbReference type="ChEBI" id="CHEBI:17754"/>
        <dbReference type="ChEBI" id="CHEBI:28868"/>
    </reaction>
</comment>
<evidence type="ECO:0000313" key="9">
    <source>
        <dbReference type="Proteomes" id="UP000186303"/>
    </source>
</evidence>
<evidence type="ECO:0000259" key="7">
    <source>
        <dbReference type="Pfam" id="PF07859"/>
    </source>
</evidence>
<feature type="domain" description="Alpha/beta hydrolase fold-3" evidence="7">
    <location>
        <begin position="201"/>
        <end position="325"/>
    </location>
</feature>
<evidence type="ECO:0000256" key="3">
    <source>
        <dbReference type="ARBA" id="ARBA00047591"/>
    </source>
</evidence>
<dbReference type="PROSITE" id="PS01173">
    <property type="entry name" value="LIPASE_GDXG_HIS"/>
    <property type="match status" value="1"/>
</dbReference>
<feature type="domain" description="Alpha/beta hydrolase fold-3" evidence="7">
    <location>
        <begin position="391"/>
        <end position="449"/>
    </location>
</feature>
<keyword evidence="9" id="KW-1185">Reference proteome</keyword>
<gene>
    <name evidence="8" type="ORF">MSYG_4299</name>
</gene>
<dbReference type="EMBL" id="LT671828">
    <property type="protein sequence ID" value="SHO79944.1"/>
    <property type="molecule type" value="Genomic_DNA"/>
</dbReference>
<dbReference type="GO" id="GO:0016787">
    <property type="term" value="F:hydrolase activity"/>
    <property type="evidence" value="ECO:0007669"/>
    <property type="project" value="UniProtKB-KW"/>
</dbReference>
<evidence type="ECO:0000256" key="2">
    <source>
        <dbReference type="ARBA" id="ARBA00022801"/>
    </source>
</evidence>
<name>A0A1M8ACJ4_MALS4</name>
<dbReference type="PANTHER" id="PTHR48081:SF5">
    <property type="entry name" value="ALPHA_BETA HYDROLASE FOLD-3 DOMAIN-CONTAINING PROTEIN"/>
    <property type="match status" value="1"/>
</dbReference>
<feature type="region of interest" description="Disordered" evidence="6">
    <location>
        <begin position="163"/>
        <end position="182"/>
    </location>
</feature>
<dbReference type="AlphaFoldDB" id="A0A1M8ACJ4"/>
<keyword evidence="2" id="KW-0378">Hydrolase</keyword>
<dbReference type="OrthoDB" id="1662883at2759"/>
<evidence type="ECO:0000256" key="4">
    <source>
        <dbReference type="ARBA" id="ARBA00048461"/>
    </source>
</evidence>
<dbReference type="InterPro" id="IPR002168">
    <property type="entry name" value="Lipase_GDXG_HIS_AS"/>
</dbReference>
<feature type="region of interest" description="Disordered" evidence="6">
    <location>
        <begin position="705"/>
        <end position="731"/>
    </location>
</feature>
<dbReference type="Gene3D" id="3.40.50.1820">
    <property type="entry name" value="alpha/beta hydrolase"/>
    <property type="match status" value="1"/>
</dbReference>
<dbReference type="InterPro" id="IPR033140">
    <property type="entry name" value="Lipase_GDXG_put_SER_AS"/>
</dbReference>
<reference evidence="9" key="1">
    <citation type="journal article" date="2017" name="Nucleic Acids Res.">
        <title>Proteogenomics produces comprehensive and highly accurate protein-coding gene annotation in a complete genome assembly of Malassezia sympodialis.</title>
        <authorList>
            <person name="Zhu Y."/>
            <person name="Engstroem P.G."/>
            <person name="Tellgren-Roth C."/>
            <person name="Baudo C.D."/>
            <person name="Kennell J.C."/>
            <person name="Sun S."/>
            <person name="Billmyre R.B."/>
            <person name="Schroeder M.S."/>
            <person name="Andersson A."/>
            <person name="Holm T."/>
            <person name="Sigurgeirsson B."/>
            <person name="Wu G."/>
            <person name="Sankaranarayanan S.R."/>
            <person name="Siddharthan R."/>
            <person name="Sanyal K."/>
            <person name="Lundeberg J."/>
            <person name="Nystedt B."/>
            <person name="Boekhout T."/>
            <person name="Dawson T.L. Jr."/>
            <person name="Heitman J."/>
            <person name="Scheynius A."/>
            <person name="Lehtioe J."/>
        </authorList>
    </citation>
    <scope>NUCLEOTIDE SEQUENCE [LARGE SCALE GENOMIC DNA]</scope>
    <source>
        <strain evidence="9">ATCC 42132</strain>
    </source>
</reference>
<comment type="catalytic activity">
    <reaction evidence="3">
        <text>a diacylglycerol + H2O = a monoacylglycerol + a fatty acid + H(+)</text>
        <dbReference type="Rhea" id="RHEA:32731"/>
        <dbReference type="ChEBI" id="CHEBI:15377"/>
        <dbReference type="ChEBI" id="CHEBI:15378"/>
        <dbReference type="ChEBI" id="CHEBI:17408"/>
        <dbReference type="ChEBI" id="CHEBI:18035"/>
        <dbReference type="ChEBI" id="CHEBI:28868"/>
    </reaction>
</comment>
<feature type="active site" evidence="5">
    <location>
        <position position="282"/>
    </location>
</feature>
<dbReference type="OMA" id="PHWVRTE"/>